<evidence type="ECO:0000313" key="9">
    <source>
        <dbReference type="Proteomes" id="UP000010798"/>
    </source>
</evidence>
<proteinExistence type="inferred from homology"/>
<dbReference type="EMBL" id="CP003364">
    <property type="protein sequence ID" value="AGA25808.1"/>
    <property type="molecule type" value="Genomic_DNA"/>
</dbReference>
<gene>
    <name evidence="8" type="ordered locus">Sinac_1426</name>
</gene>
<sequence>MPPIELDERASEAALAIQATIPKPPKVAVVLGSGLGALANRLADRTIVPYAKIPHFPRPTVEGHEGNLVSGTVAGAPLLVFQGRFHYYEGYGLDEVTFPIRVMKRLGVRTLILTAATGGIDLSLPAGTIVCLKDHLNLIGSNPLRGPNDERVGKRFPDMTEVYSHRLRDLAFEEADKLGLNLASGVYACLPGPSYETPAEIRMLRILGADVVGMSTVPEAIVARHAGLDVLALALVTNAAAGVSGEIISHADVVEAGLKATPLIGALIEGVVQRLDAEDRQGTA</sequence>
<dbReference type="NCBIfam" id="TIGR01697">
    <property type="entry name" value="PNPH-PUNA-XAPA"/>
    <property type="match status" value="1"/>
</dbReference>
<dbReference type="AlphaFoldDB" id="L0DAE9"/>
<keyword evidence="4 5" id="KW-0808">Transferase</keyword>
<protein>
    <recommendedName>
        <fullName evidence="5">Purine nucleoside phosphorylase</fullName>
        <ecNumber evidence="5">2.4.2.1</ecNumber>
    </recommendedName>
    <alternativeName>
        <fullName evidence="5">Inosine-guanosine phosphorylase</fullName>
    </alternativeName>
</protein>
<dbReference type="InterPro" id="IPR035994">
    <property type="entry name" value="Nucleoside_phosphorylase_sf"/>
</dbReference>
<dbReference type="GO" id="GO:0009116">
    <property type="term" value="P:nucleoside metabolic process"/>
    <property type="evidence" value="ECO:0007669"/>
    <property type="project" value="InterPro"/>
</dbReference>
<dbReference type="NCBIfam" id="NF006054">
    <property type="entry name" value="PRK08202.1"/>
    <property type="match status" value="1"/>
</dbReference>
<name>L0DAE9_SINAD</name>
<dbReference type="OrthoDB" id="1523230at2"/>
<dbReference type="GO" id="GO:0004731">
    <property type="term" value="F:purine-nucleoside phosphorylase activity"/>
    <property type="evidence" value="ECO:0007669"/>
    <property type="project" value="UniProtKB-EC"/>
</dbReference>
<dbReference type="InterPro" id="IPR011270">
    <property type="entry name" value="Pur_Nuc_Pase_Ino/Guo-sp"/>
</dbReference>
<feature type="binding site" evidence="6">
    <location>
        <position position="215"/>
    </location>
    <ligand>
        <name>phosphate</name>
        <dbReference type="ChEBI" id="CHEBI:43474"/>
    </ligand>
</feature>
<dbReference type="eggNOG" id="COG0005">
    <property type="taxonomic scope" value="Bacteria"/>
</dbReference>
<feature type="binding site" evidence="6">
    <location>
        <position position="116"/>
    </location>
    <ligand>
        <name>phosphate</name>
        <dbReference type="ChEBI" id="CHEBI:43474"/>
    </ligand>
</feature>
<dbReference type="STRING" id="886293.Sinac_1426"/>
<dbReference type="InterPro" id="IPR000845">
    <property type="entry name" value="Nucleoside_phosphorylase_d"/>
</dbReference>
<evidence type="ECO:0000313" key="8">
    <source>
        <dbReference type="EMBL" id="AGA25808.1"/>
    </source>
</evidence>
<keyword evidence="9" id="KW-1185">Reference proteome</keyword>
<feature type="binding site" evidence="6">
    <location>
        <position position="238"/>
    </location>
    <ligand>
        <name>a purine D-ribonucleoside</name>
        <dbReference type="ChEBI" id="CHEBI:142355"/>
    </ligand>
</feature>
<dbReference type="SUPFAM" id="SSF53167">
    <property type="entry name" value="Purine and uridine phosphorylases"/>
    <property type="match status" value="1"/>
</dbReference>
<comment type="pathway">
    <text evidence="1 5">Purine metabolism; purine nucleoside salvage.</text>
</comment>
<comment type="function">
    <text evidence="5">The purine nucleoside phosphorylases catalyze the phosphorolytic breakdown of the N-glycosidic bond in the beta-(deoxy)ribonucleoside molecules, with the formation of the corresponding free purine bases and pentose-1-phosphate.</text>
</comment>
<keyword evidence="3 5" id="KW-0328">Glycosyltransferase</keyword>
<evidence type="ECO:0000256" key="5">
    <source>
        <dbReference type="PIRNR" id="PIRNR000477"/>
    </source>
</evidence>
<dbReference type="EC" id="2.4.2.1" evidence="5"/>
<dbReference type="KEGG" id="saci:Sinac_1426"/>
<comment type="similarity">
    <text evidence="2 5">Belongs to the PNP/MTAP phosphorylase family.</text>
</comment>
<dbReference type="Gene3D" id="3.40.50.1580">
    <property type="entry name" value="Nucleoside phosphorylase domain"/>
    <property type="match status" value="1"/>
</dbReference>
<feature type="binding site" evidence="6">
    <location>
        <position position="196"/>
    </location>
    <ligand>
        <name>a purine D-ribonucleoside</name>
        <dbReference type="ChEBI" id="CHEBI:142355"/>
    </ligand>
</feature>
<dbReference type="PANTHER" id="PTHR11904">
    <property type="entry name" value="METHYLTHIOADENOSINE/PURINE NUCLEOSIDE PHOSPHORYLASE"/>
    <property type="match status" value="1"/>
</dbReference>
<feature type="binding site" evidence="6">
    <location>
        <begin position="84"/>
        <end position="86"/>
    </location>
    <ligand>
        <name>phosphate</name>
        <dbReference type="ChEBI" id="CHEBI:43474"/>
    </ligand>
</feature>
<evidence type="ECO:0000256" key="1">
    <source>
        <dbReference type="ARBA" id="ARBA00005058"/>
    </source>
</evidence>
<dbReference type="UniPathway" id="UPA00606"/>
<evidence type="ECO:0000256" key="3">
    <source>
        <dbReference type="ARBA" id="ARBA00022676"/>
    </source>
</evidence>
<dbReference type="PANTHER" id="PTHR11904:SF9">
    <property type="entry name" value="PURINE NUCLEOSIDE PHOSPHORYLASE-RELATED"/>
    <property type="match status" value="1"/>
</dbReference>
<dbReference type="Pfam" id="PF01048">
    <property type="entry name" value="PNP_UDP_1"/>
    <property type="match status" value="1"/>
</dbReference>
<evidence type="ECO:0000259" key="7">
    <source>
        <dbReference type="Pfam" id="PF01048"/>
    </source>
</evidence>
<dbReference type="CDD" id="cd09009">
    <property type="entry name" value="PNP-EcPNPII_like"/>
    <property type="match status" value="1"/>
</dbReference>
<dbReference type="PIRSF" id="PIRSF000477">
    <property type="entry name" value="PurNPase"/>
    <property type="match status" value="1"/>
</dbReference>
<reference evidence="8 9" key="1">
    <citation type="submission" date="2012-02" db="EMBL/GenBank/DDBJ databases">
        <title>Complete sequence of chromosome of Singulisphaera acidiphila DSM 18658.</title>
        <authorList>
            <consortium name="US DOE Joint Genome Institute (JGI-PGF)"/>
            <person name="Lucas S."/>
            <person name="Copeland A."/>
            <person name="Lapidus A."/>
            <person name="Glavina del Rio T."/>
            <person name="Dalin E."/>
            <person name="Tice H."/>
            <person name="Bruce D."/>
            <person name="Goodwin L."/>
            <person name="Pitluck S."/>
            <person name="Peters L."/>
            <person name="Ovchinnikova G."/>
            <person name="Chertkov O."/>
            <person name="Kyrpides N."/>
            <person name="Mavromatis K."/>
            <person name="Ivanova N."/>
            <person name="Brettin T."/>
            <person name="Detter J.C."/>
            <person name="Han C."/>
            <person name="Larimer F."/>
            <person name="Land M."/>
            <person name="Hauser L."/>
            <person name="Markowitz V."/>
            <person name="Cheng J.-F."/>
            <person name="Hugenholtz P."/>
            <person name="Woyke T."/>
            <person name="Wu D."/>
            <person name="Tindall B."/>
            <person name="Pomrenke H."/>
            <person name="Brambilla E."/>
            <person name="Klenk H.-P."/>
            <person name="Eisen J.A."/>
        </authorList>
    </citation>
    <scope>NUCLEOTIDE SEQUENCE [LARGE SCALE GENOMIC DNA]</scope>
    <source>
        <strain evidence="9">ATCC BAA-1392 / DSM 18658 / VKM B-2454 / MOB10</strain>
    </source>
</reference>
<evidence type="ECO:0000256" key="2">
    <source>
        <dbReference type="ARBA" id="ARBA00006751"/>
    </source>
</evidence>
<evidence type="ECO:0000256" key="6">
    <source>
        <dbReference type="PIRSR" id="PIRSR000477-2"/>
    </source>
</evidence>
<dbReference type="InterPro" id="IPR011268">
    <property type="entry name" value="Purine_phosphorylase"/>
</dbReference>
<dbReference type="RefSeq" id="WP_015244982.1">
    <property type="nucleotide sequence ID" value="NC_019892.1"/>
</dbReference>
<accession>L0DAE9</accession>
<feature type="binding site" evidence="6">
    <location>
        <position position="33"/>
    </location>
    <ligand>
        <name>phosphate</name>
        <dbReference type="ChEBI" id="CHEBI:43474"/>
    </ligand>
</feature>
<organism evidence="8 9">
    <name type="scientific">Singulisphaera acidiphila (strain ATCC BAA-1392 / DSM 18658 / VKM B-2454 / MOB10)</name>
    <dbReference type="NCBI Taxonomy" id="886293"/>
    <lineage>
        <taxon>Bacteria</taxon>
        <taxon>Pseudomonadati</taxon>
        <taxon>Planctomycetota</taxon>
        <taxon>Planctomycetia</taxon>
        <taxon>Isosphaerales</taxon>
        <taxon>Isosphaeraceae</taxon>
        <taxon>Singulisphaera</taxon>
    </lineage>
</organism>
<dbReference type="GO" id="GO:0005737">
    <property type="term" value="C:cytoplasm"/>
    <property type="evidence" value="ECO:0007669"/>
    <property type="project" value="TreeGrafter"/>
</dbReference>
<dbReference type="NCBIfam" id="TIGR01700">
    <property type="entry name" value="PNPH"/>
    <property type="match status" value="1"/>
</dbReference>
<evidence type="ECO:0000256" key="4">
    <source>
        <dbReference type="ARBA" id="ARBA00022679"/>
    </source>
</evidence>
<feature type="binding site" evidence="6">
    <location>
        <position position="64"/>
    </location>
    <ligand>
        <name>phosphate</name>
        <dbReference type="ChEBI" id="CHEBI:43474"/>
    </ligand>
</feature>
<dbReference type="HOGENOM" id="CLU_054456_1_2_0"/>
<feature type="domain" description="Nucleoside phosphorylase" evidence="7">
    <location>
        <begin position="26"/>
        <end position="272"/>
    </location>
</feature>
<dbReference type="Proteomes" id="UP000010798">
    <property type="component" value="Chromosome"/>
</dbReference>